<gene>
    <name evidence="3" type="ORF">AVO44_15775</name>
</gene>
<dbReference type="OrthoDB" id="9781481at2"/>
<protein>
    <recommendedName>
        <fullName evidence="5">Chromosome segregation ATPase-like protein</fullName>
    </recommendedName>
</protein>
<dbReference type="STRING" id="1685378.AVO44_15775"/>
<reference evidence="4" key="1">
    <citation type="submission" date="2015-12" db="EMBL/GenBank/DDBJ databases">
        <authorList>
            <person name="Zhang G."/>
            <person name="Stingl U."/>
        </authorList>
    </citation>
    <scope>NUCLEOTIDE SEQUENCE [LARGE SCALE GENOMIC DNA]</scope>
    <source>
        <strain evidence="4">ZGT108</strain>
    </source>
</reference>
<evidence type="ECO:0000313" key="4">
    <source>
        <dbReference type="Proteomes" id="UP000053690"/>
    </source>
</evidence>
<dbReference type="PANTHER" id="PTHR32083">
    <property type="entry name" value="CILIA AND FLAGELLA-ASSOCIATED PROTEIN 58-RELATED"/>
    <property type="match status" value="1"/>
</dbReference>
<feature type="coiled-coil region" evidence="2">
    <location>
        <begin position="42"/>
        <end position="263"/>
    </location>
</feature>
<dbReference type="SUPFAM" id="SSF52540">
    <property type="entry name" value="P-loop containing nucleoside triphosphate hydrolases"/>
    <property type="match status" value="1"/>
</dbReference>
<accession>A0A0X3TPY7</accession>
<evidence type="ECO:0000256" key="2">
    <source>
        <dbReference type="SAM" id="Coils"/>
    </source>
</evidence>
<name>A0A0X3TPY7_9RHOB</name>
<sequence length="666" mass="75197">MGSLLLTVMVIGFGLLALTIVMVVVSARADQAITIKGPLATLGELEAQIRGKSTTLDDLEAELEKRRGAISSISDIQAEVDSLLRQKDELLAEWQQLEERRQEVLAMRQETEDAQSALADVTRDLSEKSSELEKVEARLKRAEELVGQISQLEEDHNRLEQTVSNLREELANLQTLKAREEELREKIEKLERDITRVEAEIEGFDRRREEAEEAARIAESRLEELKADYTDEAARVASTQTELSRMEAQRAELLAQIETYKDKAGISGNKKAADPLCELNALPPVLKDLNTWDTHAQEQENEALHRVSNHMKAHGLDYHTRVIRAFHTAMKVNETTQMAVLAGISGTGKSQLPRRYAQAMGIGFLQVPVQPRWDSPQDLMGFYNYIEGQFRPTDLARSLYHLDAFNGPAESSDLQDRMMLVLLDEMNLARVEYYFSDFLSRLESRPGIDETNRSEARKDAELELDIPMPEGQTTPRIFPGYNVLFAGTMNEDESTQSLSDKVVDRANVMRFAAPKSIKAGTPQGKPADSKALTRTQWRKWVRGINALAEDQSRVEMHVERMVEYMTKLGRPFGHRLGRSIMAYAANYPEDNGRRDIQTALADQVEMRLLPKLRGIEMENASTELQELSNYVERELSDPVLADAIRHSAEVAEDGTGQFTWRGVTRG</sequence>
<proteinExistence type="predicted"/>
<comment type="caution">
    <text evidence="3">The sequence shown here is derived from an EMBL/GenBank/DDBJ whole genome shotgun (WGS) entry which is preliminary data.</text>
</comment>
<dbReference type="RefSeq" id="WP_068338765.1">
    <property type="nucleotide sequence ID" value="NZ_LQBP01000008.1"/>
</dbReference>
<dbReference type="EMBL" id="LQBP01000008">
    <property type="protein sequence ID" value="KUJ77784.1"/>
    <property type="molecule type" value="Genomic_DNA"/>
</dbReference>
<dbReference type="PANTHER" id="PTHR32083:SF48">
    <property type="entry name" value="TRANS-GOLGI NETWORK-LOCALIZED SYP41-INTERACTING PROTEIN 1"/>
    <property type="match status" value="1"/>
</dbReference>
<organism evidence="3 4">
    <name type="scientific">Ruegeria profundi</name>
    <dbReference type="NCBI Taxonomy" id="1685378"/>
    <lineage>
        <taxon>Bacteria</taxon>
        <taxon>Pseudomonadati</taxon>
        <taxon>Pseudomonadota</taxon>
        <taxon>Alphaproteobacteria</taxon>
        <taxon>Rhodobacterales</taxon>
        <taxon>Roseobacteraceae</taxon>
        <taxon>Ruegeria</taxon>
    </lineage>
</organism>
<dbReference type="Proteomes" id="UP000053690">
    <property type="component" value="Unassembled WGS sequence"/>
</dbReference>
<evidence type="ECO:0000256" key="1">
    <source>
        <dbReference type="ARBA" id="ARBA00023054"/>
    </source>
</evidence>
<evidence type="ECO:0008006" key="5">
    <source>
        <dbReference type="Google" id="ProtNLM"/>
    </source>
</evidence>
<evidence type="ECO:0000313" key="3">
    <source>
        <dbReference type="EMBL" id="KUJ77784.1"/>
    </source>
</evidence>
<dbReference type="GO" id="GO:0005856">
    <property type="term" value="C:cytoskeleton"/>
    <property type="evidence" value="ECO:0007669"/>
    <property type="project" value="TreeGrafter"/>
</dbReference>
<dbReference type="AlphaFoldDB" id="A0A0X3TPY7"/>
<dbReference type="InterPro" id="IPR027417">
    <property type="entry name" value="P-loop_NTPase"/>
</dbReference>
<dbReference type="Gene3D" id="3.40.50.300">
    <property type="entry name" value="P-loop containing nucleotide triphosphate hydrolases"/>
    <property type="match status" value="1"/>
</dbReference>
<keyword evidence="4" id="KW-1185">Reference proteome</keyword>
<keyword evidence="1 2" id="KW-0175">Coiled coil</keyword>
<dbReference type="Gene3D" id="1.10.287.1490">
    <property type="match status" value="1"/>
</dbReference>